<dbReference type="AlphaFoldDB" id="A0A9D4T5V3"/>
<dbReference type="VEuPathDB" id="VectorBase:RSAN_037228"/>
<evidence type="ECO:0000256" key="3">
    <source>
        <dbReference type="ARBA" id="ARBA00022670"/>
    </source>
</evidence>
<evidence type="ECO:0000256" key="2">
    <source>
        <dbReference type="ARBA" id="ARBA00022645"/>
    </source>
</evidence>
<dbReference type="SUPFAM" id="SSF53474">
    <property type="entry name" value="alpha/beta-Hydrolases"/>
    <property type="match status" value="4"/>
</dbReference>
<proteinExistence type="inferred from homology"/>
<keyword evidence="6" id="KW-0325">Glycoprotein</keyword>
<dbReference type="PANTHER" id="PTHR11802:SF472">
    <property type="entry name" value="SERINE CARBOXYPEPTIDASE CPVL-RELATED"/>
    <property type="match status" value="1"/>
</dbReference>
<evidence type="ECO:0000313" key="9">
    <source>
        <dbReference type="Proteomes" id="UP000821837"/>
    </source>
</evidence>
<evidence type="ECO:0000256" key="4">
    <source>
        <dbReference type="ARBA" id="ARBA00022729"/>
    </source>
</evidence>
<dbReference type="InterPro" id="IPR001563">
    <property type="entry name" value="Peptidase_S10"/>
</dbReference>
<keyword evidence="4" id="KW-0732">Signal</keyword>
<dbReference type="PRINTS" id="PR00724">
    <property type="entry name" value="CRBOXYPTASEC"/>
</dbReference>
<comment type="caution">
    <text evidence="8">The sequence shown here is derived from an EMBL/GenBank/DDBJ whole genome shotgun (WGS) entry which is preliminary data.</text>
</comment>
<organism evidence="8 9">
    <name type="scientific">Rhipicephalus sanguineus</name>
    <name type="common">Brown dog tick</name>
    <name type="synonym">Ixodes sanguineus</name>
    <dbReference type="NCBI Taxonomy" id="34632"/>
    <lineage>
        <taxon>Eukaryota</taxon>
        <taxon>Metazoa</taxon>
        <taxon>Ecdysozoa</taxon>
        <taxon>Arthropoda</taxon>
        <taxon>Chelicerata</taxon>
        <taxon>Arachnida</taxon>
        <taxon>Acari</taxon>
        <taxon>Parasitiformes</taxon>
        <taxon>Ixodida</taxon>
        <taxon>Ixodoidea</taxon>
        <taxon>Ixodidae</taxon>
        <taxon>Rhipicephalinae</taxon>
        <taxon>Rhipicephalus</taxon>
        <taxon>Rhipicephalus</taxon>
    </lineage>
</organism>
<keyword evidence="5 7" id="KW-0378">Hydrolase</keyword>
<dbReference type="InterPro" id="IPR029058">
    <property type="entry name" value="AB_hydrolase_fold"/>
</dbReference>
<evidence type="ECO:0000256" key="7">
    <source>
        <dbReference type="RuleBase" id="RU361156"/>
    </source>
</evidence>
<evidence type="ECO:0000256" key="5">
    <source>
        <dbReference type="ARBA" id="ARBA00022801"/>
    </source>
</evidence>
<accession>A0A9D4T5V3</accession>
<comment type="similarity">
    <text evidence="1 7">Belongs to the peptidase S10 family.</text>
</comment>
<dbReference type="PROSITE" id="PS00131">
    <property type="entry name" value="CARBOXYPEPT_SER_SER"/>
    <property type="match status" value="2"/>
</dbReference>
<protein>
    <recommendedName>
        <fullName evidence="7">Carboxypeptidase</fullName>
        <ecNumber evidence="7">3.4.16.-</ecNumber>
    </recommendedName>
</protein>
<dbReference type="PANTHER" id="PTHR11802">
    <property type="entry name" value="SERINE PROTEASE FAMILY S10 SERINE CARBOXYPEPTIDASE"/>
    <property type="match status" value="1"/>
</dbReference>
<keyword evidence="3 7" id="KW-0645">Protease</keyword>
<dbReference type="InterPro" id="IPR018202">
    <property type="entry name" value="Ser_caboxypep_ser_AS"/>
</dbReference>
<reference evidence="8" key="1">
    <citation type="journal article" date="2020" name="Cell">
        <title>Large-Scale Comparative Analyses of Tick Genomes Elucidate Their Genetic Diversity and Vector Capacities.</title>
        <authorList>
            <consortium name="Tick Genome and Microbiome Consortium (TIGMIC)"/>
            <person name="Jia N."/>
            <person name="Wang J."/>
            <person name="Shi W."/>
            <person name="Du L."/>
            <person name="Sun Y."/>
            <person name="Zhan W."/>
            <person name="Jiang J.F."/>
            <person name="Wang Q."/>
            <person name="Zhang B."/>
            <person name="Ji P."/>
            <person name="Bell-Sakyi L."/>
            <person name="Cui X.M."/>
            <person name="Yuan T.T."/>
            <person name="Jiang B.G."/>
            <person name="Yang W.F."/>
            <person name="Lam T.T."/>
            <person name="Chang Q.C."/>
            <person name="Ding S.J."/>
            <person name="Wang X.J."/>
            <person name="Zhu J.G."/>
            <person name="Ruan X.D."/>
            <person name="Zhao L."/>
            <person name="Wei J.T."/>
            <person name="Ye R.Z."/>
            <person name="Que T.C."/>
            <person name="Du C.H."/>
            <person name="Zhou Y.H."/>
            <person name="Cheng J.X."/>
            <person name="Dai P.F."/>
            <person name="Guo W.B."/>
            <person name="Han X.H."/>
            <person name="Huang E.J."/>
            <person name="Li L.F."/>
            <person name="Wei W."/>
            <person name="Gao Y.C."/>
            <person name="Liu J.Z."/>
            <person name="Shao H.Z."/>
            <person name="Wang X."/>
            <person name="Wang C.C."/>
            <person name="Yang T.C."/>
            <person name="Huo Q.B."/>
            <person name="Li W."/>
            <person name="Chen H.Y."/>
            <person name="Chen S.E."/>
            <person name="Zhou L.G."/>
            <person name="Ni X.B."/>
            <person name="Tian J.H."/>
            <person name="Sheng Y."/>
            <person name="Liu T."/>
            <person name="Pan Y.S."/>
            <person name="Xia L.Y."/>
            <person name="Li J."/>
            <person name="Zhao F."/>
            <person name="Cao W.C."/>
        </authorList>
    </citation>
    <scope>NUCLEOTIDE SEQUENCE</scope>
    <source>
        <strain evidence="8">Rsan-2018</strain>
    </source>
</reference>
<dbReference type="Gene3D" id="3.40.50.1820">
    <property type="entry name" value="alpha/beta hydrolase"/>
    <property type="match status" value="4"/>
</dbReference>
<dbReference type="Proteomes" id="UP000821837">
    <property type="component" value="Chromosome 10"/>
</dbReference>
<dbReference type="GO" id="GO:0004185">
    <property type="term" value="F:serine-type carboxypeptidase activity"/>
    <property type="evidence" value="ECO:0007669"/>
    <property type="project" value="UniProtKB-UniRule"/>
</dbReference>
<gene>
    <name evidence="8" type="ORF">HPB52_017713</name>
</gene>
<dbReference type="EC" id="3.4.16.-" evidence="7"/>
<evidence type="ECO:0000256" key="1">
    <source>
        <dbReference type="ARBA" id="ARBA00009431"/>
    </source>
</evidence>
<dbReference type="EMBL" id="JABSTV010001246">
    <property type="protein sequence ID" value="KAH7976662.1"/>
    <property type="molecule type" value="Genomic_DNA"/>
</dbReference>
<dbReference type="VEuPathDB" id="VectorBase:RSAN_034723"/>
<reference evidence="8" key="2">
    <citation type="submission" date="2021-09" db="EMBL/GenBank/DDBJ databases">
        <authorList>
            <person name="Jia N."/>
            <person name="Wang J."/>
            <person name="Shi W."/>
            <person name="Du L."/>
            <person name="Sun Y."/>
            <person name="Zhan W."/>
            <person name="Jiang J."/>
            <person name="Wang Q."/>
            <person name="Zhang B."/>
            <person name="Ji P."/>
            <person name="Sakyi L.B."/>
            <person name="Cui X."/>
            <person name="Yuan T."/>
            <person name="Jiang B."/>
            <person name="Yang W."/>
            <person name="Lam T.T.-Y."/>
            <person name="Chang Q."/>
            <person name="Ding S."/>
            <person name="Wang X."/>
            <person name="Zhu J."/>
            <person name="Ruan X."/>
            <person name="Zhao L."/>
            <person name="Wei J."/>
            <person name="Que T."/>
            <person name="Du C."/>
            <person name="Cheng J."/>
            <person name="Dai P."/>
            <person name="Han X."/>
            <person name="Huang E."/>
            <person name="Gao Y."/>
            <person name="Liu J."/>
            <person name="Shao H."/>
            <person name="Ye R."/>
            <person name="Li L."/>
            <person name="Wei W."/>
            <person name="Wang X."/>
            <person name="Wang C."/>
            <person name="Huo Q."/>
            <person name="Li W."/>
            <person name="Guo W."/>
            <person name="Chen H."/>
            <person name="Chen S."/>
            <person name="Zhou L."/>
            <person name="Zhou L."/>
            <person name="Ni X."/>
            <person name="Tian J."/>
            <person name="Zhou Y."/>
            <person name="Sheng Y."/>
            <person name="Liu T."/>
            <person name="Pan Y."/>
            <person name="Xia L."/>
            <person name="Li J."/>
            <person name="Zhao F."/>
            <person name="Cao W."/>
        </authorList>
    </citation>
    <scope>NUCLEOTIDE SEQUENCE</scope>
    <source>
        <strain evidence="8">Rsan-2018</strain>
        <tissue evidence="8">Larvae</tissue>
    </source>
</reference>
<dbReference type="Pfam" id="PF00450">
    <property type="entry name" value="Peptidase_S10"/>
    <property type="match status" value="3"/>
</dbReference>
<evidence type="ECO:0000256" key="6">
    <source>
        <dbReference type="ARBA" id="ARBA00023180"/>
    </source>
</evidence>
<keyword evidence="2 7" id="KW-0121">Carboxypeptidase</keyword>
<evidence type="ECO:0000313" key="8">
    <source>
        <dbReference type="EMBL" id="KAH7976662.1"/>
    </source>
</evidence>
<dbReference type="GO" id="GO:0006508">
    <property type="term" value="P:proteolysis"/>
    <property type="evidence" value="ECO:0007669"/>
    <property type="project" value="UniProtKB-KW"/>
</dbReference>
<name>A0A9D4T5V3_RHISA</name>
<sequence length="737" mass="83600">MCWSPDESDVVFCLKRWPFRTRRNDDHCQFLTPMIEKHAVQSARDASFAKIFKNRANATAYSGFITVNKKQQSNLFFIYMQAEVNRQRAPLMIYLQGGPGKSGTFGQFLEVGPLGVNSEGILYRRSHTVQKMFNVIFLDQPAGSGFSSTKSQMGYARSIDDCVTGMREFLRQFLVLFPENRNRELYVAGESYGSRGAVALAHSLMTNPDRGIPLKVSGVIAASPVFGNALDLLDSADTLYQFGMLDSNGRDMFAQAMHRVRHLWANNRTTALHILSHTIFRLHPTPSLFTNLTSYNDHASLLSDQRPREFIHYNRYMQKPLLKKSLHLCSRAKVDSSRLLVMLYLAGDYDTDLRDKVQYLLDATKMLVFTGQVDTDDSRRKPLLLWLQGGPGKSSLYGQFLETGPLGIDAGGAFYCRRSTLLHNFNIIYLDQPAGAGYSFDKKGDYPATLELATTHGMKFLRRFLRLFEEYRDRDFFIAGESYGGNICILVTLDGTRTQLVMRLAVGDFFVDLTPALVDVLNNVRNDSRQKPLLLWLQGGPGKSSLYGQFLENGPLGIDASGKLFHRRHSLLNYFNIIYLDQPAGAGYSFDRKGHYPSTLDEATTHGVRFLRRFLRIFEEYRDRDFFIAGESYGAQLDSVFPASKMEHLFEKLQWRGSAMFRKAARKPWYKTTTGNAHKTLLGYEKVAGAVMYNTVLFGGHQISFDQSEAVSDLYARFLEFTSMPPPRKCEESKNPC</sequence>
<keyword evidence="9" id="KW-1185">Reference proteome</keyword>